<evidence type="ECO:0000256" key="8">
    <source>
        <dbReference type="ARBA" id="ARBA00022989"/>
    </source>
</evidence>
<feature type="transmembrane region" description="Helical" evidence="14">
    <location>
        <begin position="92"/>
        <end position="110"/>
    </location>
</feature>
<comment type="caution">
    <text evidence="15">The sequence shown here is derived from an EMBL/GenBank/DDBJ whole genome shotgun (WGS) entry which is preliminary data.</text>
</comment>
<reference evidence="15 16" key="1">
    <citation type="submission" date="2017-09" db="EMBL/GenBank/DDBJ databases">
        <title>Depth-based differentiation of microbial function through sediment-hosted aquifers and enrichment of novel symbionts in the deep terrestrial subsurface.</title>
        <authorList>
            <person name="Probst A.J."/>
            <person name="Ladd B."/>
            <person name="Jarett J.K."/>
            <person name="Geller-Mcgrath D.E."/>
            <person name="Sieber C.M."/>
            <person name="Emerson J.B."/>
            <person name="Anantharaman K."/>
            <person name="Thomas B.C."/>
            <person name="Malmstrom R."/>
            <person name="Stieglmeier M."/>
            <person name="Klingl A."/>
            <person name="Woyke T."/>
            <person name="Ryan C.M."/>
            <person name="Banfield J.F."/>
        </authorList>
    </citation>
    <scope>NUCLEOTIDE SEQUENCE [LARGE SCALE GENOMIC DNA]</scope>
    <source>
        <strain evidence="15">CG_4_9_14_3_um_filter_33_16</strain>
    </source>
</reference>
<evidence type="ECO:0000256" key="3">
    <source>
        <dbReference type="ARBA" id="ARBA00012374"/>
    </source>
</evidence>
<name>A0A2M8CBE2_9BACT</name>
<keyword evidence="5" id="KW-1003">Cell membrane</keyword>
<organism evidence="15 16">
    <name type="scientific">Candidatus Infernicultor aquiphilus</name>
    <dbReference type="NCBI Taxonomy" id="1805029"/>
    <lineage>
        <taxon>Bacteria</taxon>
        <taxon>Pseudomonadati</taxon>
        <taxon>Atribacterota</taxon>
        <taxon>Candidatus Phoenicimicrobiia</taxon>
        <taxon>Candidatus Pheonicimicrobiales</taxon>
        <taxon>Candidatus Phoenicimicrobiaceae</taxon>
        <taxon>Candidatus Infernicultor</taxon>
    </lineage>
</organism>
<proteinExistence type="inferred from homology"/>
<evidence type="ECO:0000256" key="1">
    <source>
        <dbReference type="ARBA" id="ARBA00004651"/>
    </source>
</evidence>
<sequence length="128" mass="14598">MSLIWLGLIQGLTEFFPVSSSGHLVILKYFLKLNLTGVAFEVFLHFGTMLAVIVLFRKEIKELLISFFNSIYKILEGENLSSILKSNSYSKFAWFLIISTIPAAIIGYTLNSYFEILFNKPIIVSFML</sequence>
<evidence type="ECO:0000256" key="11">
    <source>
        <dbReference type="ARBA" id="ARBA00032707"/>
    </source>
</evidence>
<dbReference type="PANTHER" id="PTHR30622">
    <property type="entry name" value="UNDECAPRENYL-DIPHOSPHATASE"/>
    <property type="match status" value="1"/>
</dbReference>
<dbReference type="GO" id="GO:0005886">
    <property type="term" value="C:plasma membrane"/>
    <property type="evidence" value="ECO:0007669"/>
    <property type="project" value="UniProtKB-SubCell"/>
</dbReference>
<evidence type="ECO:0000256" key="12">
    <source>
        <dbReference type="ARBA" id="ARBA00032932"/>
    </source>
</evidence>
<keyword evidence="7" id="KW-0378">Hydrolase</keyword>
<keyword evidence="6 14" id="KW-0812">Transmembrane</keyword>
<evidence type="ECO:0000256" key="7">
    <source>
        <dbReference type="ARBA" id="ARBA00022801"/>
    </source>
</evidence>
<dbReference type="Pfam" id="PF02673">
    <property type="entry name" value="BacA"/>
    <property type="match status" value="1"/>
</dbReference>
<dbReference type="EMBL" id="PFTV01000128">
    <property type="protein sequence ID" value="PJB56383.1"/>
    <property type="molecule type" value="Genomic_DNA"/>
</dbReference>
<keyword evidence="8 14" id="KW-1133">Transmembrane helix</keyword>
<evidence type="ECO:0000256" key="5">
    <source>
        <dbReference type="ARBA" id="ARBA00022475"/>
    </source>
</evidence>
<evidence type="ECO:0000256" key="9">
    <source>
        <dbReference type="ARBA" id="ARBA00023136"/>
    </source>
</evidence>
<comment type="subcellular location">
    <subcellularLocation>
        <location evidence="1">Cell membrane</location>
        <topology evidence="1">Multi-pass membrane protein</topology>
    </subcellularLocation>
</comment>
<accession>A0A2M8CBE2</accession>
<feature type="transmembrane region" description="Helical" evidence="14">
    <location>
        <begin position="38"/>
        <end position="56"/>
    </location>
</feature>
<feature type="non-terminal residue" evidence="15">
    <location>
        <position position="128"/>
    </location>
</feature>
<dbReference type="GO" id="GO:0050380">
    <property type="term" value="F:undecaprenyl-diphosphatase activity"/>
    <property type="evidence" value="ECO:0007669"/>
    <property type="project" value="UniProtKB-EC"/>
</dbReference>
<evidence type="ECO:0000256" key="2">
    <source>
        <dbReference type="ARBA" id="ARBA00010621"/>
    </source>
</evidence>
<comment type="catalytic activity">
    <reaction evidence="13">
        <text>di-trans,octa-cis-undecaprenyl diphosphate + H2O = di-trans,octa-cis-undecaprenyl phosphate + phosphate + H(+)</text>
        <dbReference type="Rhea" id="RHEA:28094"/>
        <dbReference type="ChEBI" id="CHEBI:15377"/>
        <dbReference type="ChEBI" id="CHEBI:15378"/>
        <dbReference type="ChEBI" id="CHEBI:43474"/>
        <dbReference type="ChEBI" id="CHEBI:58405"/>
        <dbReference type="ChEBI" id="CHEBI:60392"/>
        <dbReference type="EC" id="3.6.1.27"/>
    </reaction>
</comment>
<evidence type="ECO:0000313" key="15">
    <source>
        <dbReference type="EMBL" id="PJB56383.1"/>
    </source>
</evidence>
<dbReference type="GO" id="GO:0046677">
    <property type="term" value="P:response to antibiotic"/>
    <property type="evidence" value="ECO:0007669"/>
    <property type="project" value="UniProtKB-KW"/>
</dbReference>
<gene>
    <name evidence="15" type="ORF">CO097_05340</name>
</gene>
<evidence type="ECO:0000313" key="16">
    <source>
        <dbReference type="Proteomes" id="UP000228560"/>
    </source>
</evidence>
<dbReference type="PANTHER" id="PTHR30622:SF2">
    <property type="entry name" value="UNDECAPRENYL-DIPHOSPHATASE"/>
    <property type="match status" value="1"/>
</dbReference>
<evidence type="ECO:0000256" key="4">
    <source>
        <dbReference type="ARBA" id="ARBA00021581"/>
    </source>
</evidence>
<dbReference type="Proteomes" id="UP000228560">
    <property type="component" value="Unassembled WGS sequence"/>
</dbReference>
<evidence type="ECO:0000256" key="13">
    <source>
        <dbReference type="ARBA" id="ARBA00047594"/>
    </source>
</evidence>
<comment type="similarity">
    <text evidence="2">Belongs to the UppP family.</text>
</comment>
<keyword evidence="9 14" id="KW-0472">Membrane</keyword>
<dbReference type="EC" id="3.6.1.27" evidence="3"/>
<evidence type="ECO:0000256" key="14">
    <source>
        <dbReference type="SAM" id="Phobius"/>
    </source>
</evidence>
<evidence type="ECO:0000256" key="6">
    <source>
        <dbReference type="ARBA" id="ARBA00022692"/>
    </source>
</evidence>
<dbReference type="AlphaFoldDB" id="A0A2M8CBE2"/>
<protein>
    <recommendedName>
        <fullName evidence="4">Undecaprenyl-diphosphatase</fullName>
        <ecNumber evidence="3">3.6.1.27</ecNumber>
    </recommendedName>
    <alternativeName>
        <fullName evidence="12">Bacitracin resistance protein</fullName>
    </alternativeName>
    <alternativeName>
        <fullName evidence="11">Undecaprenyl pyrophosphate phosphatase</fullName>
    </alternativeName>
</protein>
<dbReference type="InterPro" id="IPR003824">
    <property type="entry name" value="UppP"/>
</dbReference>
<evidence type="ECO:0000256" key="10">
    <source>
        <dbReference type="ARBA" id="ARBA00023251"/>
    </source>
</evidence>
<keyword evidence="10" id="KW-0046">Antibiotic resistance</keyword>